<feature type="transmembrane region" description="Helical" evidence="10">
    <location>
        <begin position="498"/>
        <end position="517"/>
    </location>
</feature>
<dbReference type="GO" id="GO:0005774">
    <property type="term" value="C:vacuolar membrane"/>
    <property type="evidence" value="ECO:0007669"/>
    <property type="project" value="TreeGrafter"/>
</dbReference>
<evidence type="ECO:0000313" key="14">
    <source>
        <dbReference type="Proteomes" id="UP001140562"/>
    </source>
</evidence>
<feature type="compositionally biased region" description="Low complexity" evidence="9">
    <location>
        <begin position="314"/>
        <end position="323"/>
    </location>
</feature>
<dbReference type="GO" id="GO:0000041">
    <property type="term" value="P:transition metal ion transport"/>
    <property type="evidence" value="ECO:0007669"/>
    <property type="project" value="UniProtKB-ARBA"/>
</dbReference>
<dbReference type="SUPFAM" id="SSF52540">
    <property type="entry name" value="P-loop containing nucleoside triphosphate hydrolases"/>
    <property type="match status" value="1"/>
</dbReference>
<dbReference type="InterPro" id="IPR011527">
    <property type="entry name" value="ABC1_TM_dom"/>
</dbReference>
<evidence type="ECO:0000259" key="11">
    <source>
        <dbReference type="PROSITE" id="PS50893"/>
    </source>
</evidence>
<proteinExistence type="inferred from homology"/>
<dbReference type="Gene3D" id="1.20.1560.10">
    <property type="entry name" value="ABC transporter type 1, transmembrane domain"/>
    <property type="match status" value="1"/>
</dbReference>
<dbReference type="GO" id="GO:0140359">
    <property type="term" value="F:ABC-type transporter activity"/>
    <property type="evidence" value="ECO:0007669"/>
    <property type="project" value="InterPro"/>
</dbReference>
<keyword evidence="3 10" id="KW-0812">Transmembrane</keyword>
<feature type="transmembrane region" description="Helical" evidence="10">
    <location>
        <begin position="212"/>
        <end position="233"/>
    </location>
</feature>
<dbReference type="InterPro" id="IPR036640">
    <property type="entry name" value="ABC1_TM_sf"/>
</dbReference>
<dbReference type="FunFam" id="1.20.1560.10:FF:000050">
    <property type="entry name" value="Vacuolar ABC heavy metal transporter (Hmt1)"/>
    <property type="match status" value="1"/>
</dbReference>
<evidence type="ECO:0000256" key="10">
    <source>
        <dbReference type="SAM" id="Phobius"/>
    </source>
</evidence>
<keyword evidence="2" id="KW-0813">Transport</keyword>
<dbReference type="Gene3D" id="3.40.50.300">
    <property type="entry name" value="P-loop containing nucleotide triphosphate hydrolases"/>
    <property type="match status" value="1"/>
</dbReference>
<evidence type="ECO:0000256" key="7">
    <source>
        <dbReference type="ARBA" id="ARBA00023136"/>
    </source>
</evidence>
<dbReference type="SUPFAM" id="SSF90123">
    <property type="entry name" value="ABC transporter transmembrane region"/>
    <property type="match status" value="1"/>
</dbReference>
<dbReference type="CDD" id="cd18583">
    <property type="entry name" value="ABC_6TM_HMT1"/>
    <property type="match status" value="1"/>
</dbReference>
<dbReference type="Proteomes" id="UP001140562">
    <property type="component" value="Unassembled WGS sequence"/>
</dbReference>
<feature type="transmembrane region" description="Helical" evidence="10">
    <location>
        <begin position="610"/>
        <end position="629"/>
    </location>
</feature>
<feature type="domain" description="ABC transporter" evidence="11">
    <location>
        <begin position="701"/>
        <end position="935"/>
    </location>
</feature>
<sequence>MIYFSAVPVSLVAQASVFSLLPRRIRPRSFSRKYFAISLASPKQLVMPAERIYDIMEEVRQPRWRHASTVHSALAILRYAYSPFILGFFLAALTLCSIAASRRNPHIVKSTATGPAGKSLPATDPTRNFIKKTVLDDVTQTQKRVFGWVSLATALTFVGNSVLVIAQALAKQSEHWWCDQSVVIYLVGSFFVYSLFLISLLDSKPSPTIVQLSTWVVGLFFEIVLMAGSIALYTHAHYQPTADHPENPKLRFYMTGWEAAEVAIDLLRIFLLLTLIGFYLVFVVLSQARKAHEQGTPEESTSLLGNGAERAENGHANGANGNRSYGSVHPVGGKHRHTEGAPPAWSRPTGTPTRSWWEYIKGYGVFFPYLWPSKDRKLQIMVVMCFVLVLAQRVNNLLVPDQLGRIVDRLEHPINGNPWTAICLFIAFRFLQGTNGVLGAARSALWIPVSQYSYRELSVASSEHVHSLSLDFHLGKKTGEVLSALGKGSSINTFLEQMTFSVVPMLLDLGAAIGYFLVKYDAYYALVVAIVTFWYIYLTIRMAQWRAEIRREMVNADREQDAVKNDSMVSYETVKYFNAEAYEFKRYREAVEKYQDAEWKALISLNIMNITQNTVFMVGLLVTCLLAAYQVTTGQLTDGKFVTLITFMGQLQSPLNFFGTFYRMIQSAMINSERMLELFKEQATVVDNEGASELPACNGDLRFKDVQFSYDNRKAALTGLDFHCASGTTTAFVGESGGGKSTVFRLLYRFYNTEAGSIEVDGNNVADLTIDSVRRHIGVVPQDTVLFNETLMYNLKYANPAATDEQVYEACRAASIHDKILAFPDRYETKVGDRGLRLSGGEKQRVAIARTILKNPKIIMLDEATAALDTETEQHIQEAFAALAHGRTMLIIAHRLSTITHADQILVLNKGKVQERGTHEELLEHDGHYAAMWKKQIRAQRAAEQAKVLNDKAECLRCQSKDASIDNDGSSSHSSSEDKKVKR</sequence>
<dbReference type="SMART" id="SM00382">
    <property type="entry name" value="AAA"/>
    <property type="match status" value="1"/>
</dbReference>
<keyword evidence="6 10" id="KW-1133">Transmembrane helix</keyword>
<evidence type="ECO:0000256" key="6">
    <source>
        <dbReference type="ARBA" id="ARBA00022989"/>
    </source>
</evidence>
<dbReference type="PANTHER" id="PTHR24221:SF651">
    <property type="entry name" value="HEAVY METAL TOLERANCE PROTEIN"/>
    <property type="match status" value="1"/>
</dbReference>
<dbReference type="Pfam" id="PF00005">
    <property type="entry name" value="ABC_tran"/>
    <property type="match status" value="1"/>
</dbReference>
<feature type="transmembrane region" description="Helical" evidence="10">
    <location>
        <begin position="266"/>
        <end position="285"/>
    </location>
</feature>
<dbReference type="PROSITE" id="PS50893">
    <property type="entry name" value="ABC_TRANSPORTER_2"/>
    <property type="match status" value="1"/>
</dbReference>
<dbReference type="GO" id="GO:0016887">
    <property type="term" value="F:ATP hydrolysis activity"/>
    <property type="evidence" value="ECO:0007669"/>
    <property type="project" value="InterPro"/>
</dbReference>
<feature type="transmembrane region" description="Helical" evidence="10">
    <location>
        <begin position="523"/>
        <end position="543"/>
    </location>
</feature>
<dbReference type="InterPro" id="IPR039421">
    <property type="entry name" value="Type_1_exporter"/>
</dbReference>
<evidence type="ECO:0000256" key="1">
    <source>
        <dbReference type="ARBA" id="ARBA00004141"/>
    </source>
</evidence>
<evidence type="ECO:0000256" key="8">
    <source>
        <dbReference type="ARBA" id="ARBA00024363"/>
    </source>
</evidence>
<feature type="domain" description="ABC transmembrane type-1" evidence="12">
    <location>
        <begin position="396"/>
        <end position="667"/>
    </location>
</feature>
<comment type="subcellular location">
    <subcellularLocation>
        <location evidence="1">Membrane</location>
        <topology evidence="1">Multi-pass membrane protein</topology>
    </subcellularLocation>
</comment>
<name>A0A9W8WNN3_9PLEO</name>
<comment type="similarity">
    <text evidence="8">Belongs to the ABC transporter superfamily. ABCB family. Heavy Metal importer (TC 3.A.1.210) subfamily.</text>
</comment>
<dbReference type="InterPro" id="IPR003593">
    <property type="entry name" value="AAA+_ATPase"/>
</dbReference>
<evidence type="ECO:0000313" key="13">
    <source>
        <dbReference type="EMBL" id="KAJ4329609.1"/>
    </source>
</evidence>
<dbReference type="InterPro" id="IPR027417">
    <property type="entry name" value="P-loop_NTPase"/>
</dbReference>
<dbReference type="FunFam" id="3.40.50.300:FF:000186">
    <property type="entry name" value="ATP-binding cassette sub-family B member 7, mitochondrial"/>
    <property type="match status" value="1"/>
</dbReference>
<dbReference type="InterPro" id="IPR017871">
    <property type="entry name" value="ABC_transporter-like_CS"/>
</dbReference>
<dbReference type="Pfam" id="PF00664">
    <property type="entry name" value="ABC_membrane"/>
    <property type="match status" value="1"/>
</dbReference>
<organism evidence="13 14">
    <name type="scientific">Didymella glomerata</name>
    <dbReference type="NCBI Taxonomy" id="749621"/>
    <lineage>
        <taxon>Eukaryota</taxon>
        <taxon>Fungi</taxon>
        <taxon>Dikarya</taxon>
        <taxon>Ascomycota</taxon>
        <taxon>Pezizomycotina</taxon>
        <taxon>Dothideomycetes</taxon>
        <taxon>Pleosporomycetidae</taxon>
        <taxon>Pleosporales</taxon>
        <taxon>Pleosporineae</taxon>
        <taxon>Didymellaceae</taxon>
        <taxon>Didymella</taxon>
    </lineage>
</organism>
<feature type="transmembrane region" description="Helical" evidence="10">
    <location>
        <begin position="79"/>
        <end position="100"/>
    </location>
</feature>
<reference evidence="13" key="1">
    <citation type="submission" date="2022-10" db="EMBL/GenBank/DDBJ databases">
        <title>Tapping the CABI collections for fungal endophytes: first genome assemblies for Collariella, Neodidymelliopsis, Ascochyta clinopodiicola, Didymella pomorum, Didymosphaeria variabile, Neocosmospora piperis and Neocucurbitaria cava.</title>
        <authorList>
            <person name="Hill R."/>
        </authorList>
    </citation>
    <scope>NUCLEOTIDE SEQUENCE</scope>
    <source>
        <strain evidence="13">IMI 360193</strain>
    </source>
</reference>
<feature type="transmembrane region" description="Helical" evidence="10">
    <location>
        <begin position="145"/>
        <end position="170"/>
    </location>
</feature>
<feature type="transmembrane region" description="Helical" evidence="10">
    <location>
        <begin position="182"/>
        <end position="200"/>
    </location>
</feature>
<dbReference type="AlphaFoldDB" id="A0A9W8WNN3"/>
<dbReference type="EMBL" id="JAPEUV010000377">
    <property type="protein sequence ID" value="KAJ4329609.1"/>
    <property type="molecule type" value="Genomic_DNA"/>
</dbReference>
<dbReference type="InterPro" id="IPR003439">
    <property type="entry name" value="ABC_transporter-like_ATP-bd"/>
</dbReference>
<feature type="region of interest" description="Disordered" evidence="9">
    <location>
        <begin position="295"/>
        <end position="350"/>
    </location>
</feature>
<evidence type="ECO:0000256" key="5">
    <source>
        <dbReference type="ARBA" id="ARBA00022840"/>
    </source>
</evidence>
<keyword evidence="14" id="KW-1185">Reference proteome</keyword>
<feature type="region of interest" description="Disordered" evidence="9">
    <location>
        <begin position="961"/>
        <end position="983"/>
    </location>
</feature>
<protein>
    <submittedName>
        <fullName evidence="13">ATP-binding cassette-type vacuolar membrane transporter Hmt1</fullName>
    </submittedName>
</protein>
<keyword evidence="4" id="KW-0547">Nucleotide-binding</keyword>
<gene>
    <name evidence="13" type="primary">hmt1_2</name>
    <name evidence="13" type="ORF">N0V87_010717</name>
</gene>
<evidence type="ECO:0000259" key="12">
    <source>
        <dbReference type="PROSITE" id="PS50929"/>
    </source>
</evidence>
<accession>A0A9W8WNN3</accession>
<dbReference type="PANTHER" id="PTHR24221">
    <property type="entry name" value="ATP-BINDING CASSETTE SUB-FAMILY B"/>
    <property type="match status" value="1"/>
</dbReference>
<dbReference type="PROSITE" id="PS50929">
    <property type="entry name" value="ABC_TM1F"/>
    <property type="match status" value="1"/>
</dbReference>
<evidence type="ECO:0000256" key="4">
    <source>
        <dbReference type="ARBA" id="ARBA00022741"/>
    </source>
</evidence>
<evidence type="ECO:0000256" key="9">
    <source>
        <dbReference type="SAM" id="MobiDB-lite"/>
    </source>
</evidence>
<evidence type="ECO:0000256" key="3">
    <source>
        <dbReference type="ARBA" id="ARBA00022692"/>
    </source>
</evidence>
<dbReference type="PROSITE" id="PS00211">
    <property type="entry name" value="ABC_TRANSPORTER_1"/>
    <property type="match status" value="1"/>
</dbReference>
<dbReference type="OrthoDB" id="6500128at2759"/>
<dbReference type="GO" id="GO:0005524">
    <property type="term" value="F:ATP binding"/>
    <property type="evidence" value="ECO:0007669"/>
    <property type="project" value="UniProtKB-KW"/>
</dbReference>
<comment type="caution">
    <text evidence="13">The sequence shown here is derived from an EMBL/GenBank/DDBJ whole genome shotgun (WGS) entry which is preliminary data.</text>
</comment>
<evidence type="ECO:0000256" key="2">
    <source>
        <dbReference type="ARBA" id="ARBA00022448"/>
    </source>
</evidence>
<keyword evidence="7 10" id="KW-0472">Membrane</keyword>
<keyword evidence="5 13" id="KW-0067">ATP-binding</keyword>